<dbReference type="Proteomes" id="UP000663870">
    <property type="component" value="Unassembled WGS sequence"/>
</dbReference>
<reference evidence="7" key="1">
    <citation type="submission" date="2021-02" db="EMBL/GenBank/DDBJ databases">
        <authorList>
            <person name="Nowell W R."/>
        </authorList>
    </citation>
    <scope>NUCLEOTIDE SEQUENCE</scope>
</reference>
<evidence type="ECO:0000313" key="8">
    <source>
        <dbReference type="EMBL" id="CAF4030757.1"/>
    </source>
</evidence>
<dbReference type="AlphaFoldDB" id="A0A819F715"/>
<proteinExistence type="predicted"/>
<sequence length="136" mass="15463">MLVDSNSVRQTNRRFGSAKLLNATSRVNYHNLIQSIWSGVVRSSPEQINNQCVDIVNTVLSEVIKCSHRLAYTEKLLQLLESPPDLVSITEVLVDIFIEAIRQWMESGQHEDIYRTCLNAAKLKWRSPIEIALLGL</sequence>
<gene>
    <name evidence="8" type="ORF">FNK824_LOCUS27631</name>
    <name evidence="5" type="ORF">JXQ802_LOCUS35535</name>
    <name evidence="6" type="ORF">JXQ802_LOCUS35628</name>
    <name evidence="7" type="ORF">OTI717_LOCUS21819</name>
    <name evidence="2" type="ORF">PYM288_LOCUS22902</name>
    <name evidence="3" type="ORF">PYM288_LOCUS22986</name>
    <name evidence="1" type="ORF">RFH988_LOCUS20368</name>
    <name evidence="4" type="ORF">SEV965_LOCUS22365</name>
</gene>
<dbReference type="Proteomes" id="UP000663882">
    <property type="component" value="Unassembled WGS sequence"/>
</dbReference>
<dbReference type="EMBL" id="CAJNOO010001245">
    <property type="protein sequence ID" value="CAF1121371.1"/>
    <property type="molecule type" value="Genomic_DNA"/>
</dbReference>
<evidence type="ECO:0000313" key="5">
    <source>
        <dbReference type="EMBL" id="CAF1415400.1"/>
    </source>
</evidence>
<organism evidence="7 9">
    <name type="scientific">Rotaria sordida</name>
    <dbReference type="NCBI Taxonomy" id="392033"/>
    <lineage>
        <taxon>Eukaryota</taxon>
        <taxon>Metazoa</taxon>
        <taxon>Spiralia</taxon>
        <taxon>Gnathifera</taxon>
        <taxon>Rotifera</taxon>
        <taxon>Eurotatoria</taxon>
        <taxon>Bdelloidea</taxon>
        <taxon>Philodinida</taxon>
        <taxon>Philodinidae</taxon>
        <taxon>Rotaria</taxon>
    </lineage>
</organism>
<evidence type="ECO:0000313" key="6">
    <source>
        <dbReference type="EMBL" id="CAF1416978.1"/>
    </source>
</evidence>
<name>A0A819F715_9BILA</name>
<evidence type="ECO:0000313" key="2">
    <source>
        <dbReference type="EMBL" id="CAF1164008.1"/>
    </source>
</evidence>
<protein>
    <submittedName>
        <fullName evidence="7">Uncharacterized protein</fullName>
    </submittedName>
</protein>
<comment type="caution">
    <text evidence="7">The sequence shown here is derived from an EMBL/GenBank/DDBJ whole genome shotgun (WGS) entry which is preliminary data.</text>
</comment>
<evidence type="ECO:0000313" key="10">
    <source>
        <dbReference type="Proteomes" id="UP000663870"/>
    </source>
</evidence>
<keyword evidence="10" id="KW-1185">Reference proteome</keyword>
<dbReference type="EMBL" id="CAJNOH010001028">
    <property type="protein sequence ID" value="CAF1165511.1"/>
    <property type="molecule type" value="Genomic_DNA"/>
</dbReference>
<accession>A0A819F715</accession>
<evidence type="ECO:0000313" key="7">
    <source>
        <dbReference type="EMBL" id="CAF3863302.1"/>
    </source>
</evidence>
<dbReference type="EMBL" id="CAJNOU010001578">
    <property type="protein sequence ID" value="CAF1224591.1"/>
    <property type="molecule type" value="Genomic_DNA"/>
</dbReference>
<dbReference type="EMBL" id="CAJOAX010003605">
    <property type="protein sequence ID" value="CAF3863302.1"/>
    <property type="molecule type" value="Genomic_DNA"/>
</dbReference>
<dbReference type="EMBL" id="CAJOBE010007246">
    <property type="protein sequence ID" value="CAF4030757.1"/>
    <property type="molecule type" value="Genomic_DNA"/>
</dbReference>
<dbReference type="EMBL" id="CAJNOL010001774">
    <property type="protein sequence ID" value="CAF1416978.1"/>
    <property type="molecule type" value="Genomic_DNA"/>
</dbReference>
<evidence type="ECO:0000313" key="9">
    <source>
        <dbReference type="Proteomes" id="UP000663823"/>
    </source>
</evidence>
<dbReference type="EMBL" id="CAJNOH010001017">
    <property type="protein sequence ID" value="CAF1164008.1"/>
    <property type="molecule type" value="Genomic_DNA"/>
</dbReference>
<dbReference type="Proteomes" id="UP000663854">
    <property type="component" value="Unassembled WGS sequence"/>
</dbReference>
<dbReference type="Proteomes" id="UP000663874">
    <property type="component" value="Unassembled WGS sequence"/>
</dbReference>
<dbReference type="EMBL" id="CAJNOL010001761">
    <property type="protein sequence ID" value="CAF1415400.1"/>
    <property type="molecule type" value="Genomic_DNA"/>
</dbReference>
<dbReference type="Proteomes" id="UP000663889">
    <property type="component" value="Unassembled WGS sequence"/>
</dbReference>
<evidence type="ECO:0000313" key="4">
    <source>
        <dbReference type="EMBL" id="CAF1224591.1"/>
    </source>
</evidence>
<evidence type="ECO:0000313" key="1">
    <source>
        <dbReference type="EMBL" id="CAF1121371.1"/>
    </source>
</evidence>
<evidence type="ECO:0000313" key="3">
    <source>
        <dbReference type="EMBL" id="CAF1165511.1"/>
    </source>
</evidence>
<dbReference type="Proteomes" id="UP000663823">
    <property type="component" value="Unassembled WGS sequence"/>
</dbReference>